<name>A0A653AKR1_9BACT</name>
<reference evidence="2" key="1">
    <citation type="submission" date="2018-07" db="EMBL/GenBank/DDBJ databases">
        <authorList>
            <consortium name="Genoscope - CEA"/>
            <person name="William W."/>
        </authorList>
    </citation>
    <scope>NUCLEOTIDE SEQUENCE</scope>
    <source>
        <strain evidence="2">IK1</strain>
    </source>
</reference>
<organism evidence="2">
    <name type="scientific">uncultured Paludibacter sp</name>
    <dbReference type="NCBI Taxonomy" id="497635"/>
    <lineage>
        <taxon>Bacteria</taxon>
        <taxon>Pseudomonadati</taxon>
        <taxon>Bacteroidota</taxon>
        <taxon>Bacteroidia</taxon>
        <taxon>Bacteroidales</taxon>
        <taxon>Paludibacteraceae</taxon>
        <taxon>Paludibacter</taxon>
        <taxon>environmental samples</taxon>
    </lineage>
</organism>
<dbReference type="Pfam" id="PF09411">
    <property type="entry name" value="PagL"/>
    <property type="match status" value="1"/>
</dbReference>
<sequence>MKKGLFAVIFIFSFPFVFSQTSENYKIKGEFIYGKVFKHTKHLVNIVKGPSVGGEIAVEWQTMGEKTWHQYFGFPVVGLGLNFLDLGNAKILGQSIAVYPYLSIPMVKNKYFNLNAKSGVGISFVTKTFKDATVYDSVGNVLFDESNAAIGSHLNVFIAAGLNMEVPITSGLSFTADYAWNHISNGSVIVPNSGLNMLNGYVGIKYFPNYKNYKHPEKKEISNIPRDISVEITASGGIRQRHYTDNKSFPIASLSIGVYKPLTNFYRMGAGTDIFYDGIFTTGLSSLYNRTYITTDEFKNKIRIGFSWQNELIIGRLTAGIHAGIYLYNPIKNLEPYTNAETGTLNKGWIYPYNIEKEDGWFYTRFSGKYMISSHLYAALGLKTHLQKAEFIEWGFGYRF</sequence>
<accession>A0A653AKR1</accession>
<keyword evidence="1" id="KW-0732">Signal</keyword>
<feature type="signal peptide" evidence="1">
    <location>
        <begin position="1"/>
        <end position="19"/>
    </location>
</feature>
<dbReference type="InterPro" id="IPR018550">
    <property type="entry name" value="Lipid-A_deacylase-rel"/>
</dbReference>
<protein>
    <submittedName>
        <fullName evidence="2">Lipid A 3-O-deacylase-related protein</fullName>
    </submittedName>
</protein>
<proteinExistence type="predicted"/>
<dbReference type="EMBL" id="UPXZ01000042">
    <property type="protein sequence ID" value="VBB48682.1"/>
    <property type="molecule type" value="Genomic_DNA"/>
</dbReference>
<gene>
    <name evidence="2" type="ORF">TRIP_D50046</name>
</gene>
<evidence type="ECO:0000313" key="2">
    <source>
        <dbReference type="EMBL" id="VBB48682.1"/>
    </source>
</evidence>
<dbReference type="AlphaFoldDB" id="A0A653AKR1"/>
<dbReference type="Gene3D" id="2.40.160.20">
    <property type="match status" value="1"/>
</dbReference>
<evidence type="ECO:0000256" key="1">
    <source>
        <dbReference type="SAM" id="SignalP"/>
    </source>
</evidence>
<feature type="chain" id="PRO_5024791207" evidence="1">
    <location>
        <begin position="20"/>
        <end position="400"/>
    </location>
</feature>